<dbReference type="AlphaFoldDB" id="A0A5B7HT19"/>
<feature type="region of interest" description="Disordered" evidence="1">
    <location>
        <begin position="66"/>
        <end position="96"/>
    </location>
</feature>
<feature type="compositionally biased region" description="Basic and acidic residues" evidence="1">
    <location>
        <begin position="73"/>
        <end position="84"/>
    </location>
</feature>
<evidence type="ECO:0000313" key="3">
    <source>
        <dbReference type="Proteomes" id="UP000324222"/>
    </source>
</evidence>
<proteinExistence type="predicted"/>
<reference evidence="2 3" key="1">
    <citation type="submission" date="2019-05" db="EMBL/GenBank/DDBJ databases">
        <title>Another draft genome of Portunus trituberculatus and its Hox gene families provides insights of decapod evolution.</title>
        <authorList>
            <person name="Jeong J.-H."/>
            <person name="Song I."/>
            <person name="Kim S."/>
            <person name="Choi T."/>
            <person name="Kim D."/>
            <person name="Ryu S."/>
            <person name="Kim W."/>
        </authorList>
    </citation>
    <scope>NUCLEOTIDE SEQUENCE [LARGE SCALE GENOMIC DNA]</scope>
    <source>
        <tissue evidence="2">Muscle</tissue>
    </source>
</reference>
<protein>
    <submittedName>
        <fullName evidence="2">Uncharacterized protein</fullName>
    </submittedName>
</protein>
<accession>A0A5B7HT19</accession>
<sequence>MSMLSLYWQARQHSCSRVGDAHLLFCRVFSTTRLTLATAGTHPPLLITLLGRVRVPNLIQAAQIRQAQTSLDPNHEESPSRDLHLTPSRSLTHTYSGRDCSLSRLAGRDAEPVTPATLRRSKF</sequence>
<name>A0A5B7HT19_PORTR</name>
<dbReference type="EMBL" id="VSRR010035677">
    <property type="protein sequence ID" value="MPC72919.1"/>
    <property type="molecule type" value="Genomic_DNA"/>
</dbReference>
<evidence type="ECO:0000313" key="2">
    <source>
        <dbReference type="EMBL" id="MPC72919.1"/>
    </source>
</evidence>
<comment type="caution">
    <text evidence="2">The sequence shown here is derived from an EMBL/GenBank/DDBJ whole genome shotgun (WGS) entry which is preliminary data.</text>
</comment>
<dbReference type="Proteomes" id="UP000324222">
    <property type="component" value="Unassembled WGS sequence"/>
</dbReference>
<gene>
    <name evidence="2" type="ORF">E2C01_067232</name>
</gene>
<organism evidence="2 3">
    <name type="scientific">Portunus trituberculatus</name>
    <name type="common">Swimming crab</name>
    <name type="synonym">Neptunus trituberculatus</name>
    <dbReference type="NCBI Taxonomy" id="210409"/>
    <lineage>
        <taxon>Eukaryota</taxon>
        <taxon>Metazoa</taxon>
        <taxon>Ecdysozoa</taxon>
        <taxon>Arthropoda</taxon>
        <taxon>Crustacea</taxon>
        <taxon>Multicrustacea</taxon>
        <taxon>Malacostraca</taxon>
        <taxon>Eumalacostraca</taxon>
        <taxon>Eucarida</taxon>
        <taxon>Decapoda</taxon>
        <taxon>Pleocyemata</taxon>
        <taxon>Brachyura</taxon>
        <taxon>Eubrachyura</taxon>
        <taxon>Portunoidea</taxon>
        <taxon>Portunidae</taxon>
        <taxon>Portuninae</taxon>
        <taxon>Portunus</taxon>
    </lineage>
</organism>
<evidence type="ECO:0000256" key="1">
    <source>
        <dbReference type="SAM" id="MobiDB-lite"/>
    </source>
</evidence>
<keyword evidence="3" id="KW-1185">Reference proteome</keyword>